<dbReference type="AlphaFoldDB" id="A0AAJ0FPP9"/>
<dbReference type="GeneID" id="85310229"/>
<comment type="caution">
    <text evidence="3">The sequence shown here is derived from an EMBL/GenBank/DDBJ whole genome shotgun (WGS) entry which is preliminary data.</text>
</comment>
<dbReference type="PANTHER" id="PTHR39400:SF1">
    <property type="entry name" value="PIG-P DOMAIN-CONTAINING PROTEIN"/>
    <property type="match status" value="1"/>
</dbReference>
<evidence type="ECO:0000313" key="3">
    <source>
        <dbReference type="EMBL" id="KAK1770503.1"/>
    </source>
</evidence>
<keyword evidence="2" id="KW-1133">Transmembrane helix</keyword>
<name>A0AAJ0FPP9_9PEZI</name>
<keyword evidence="4" id="KW-1185">Reference proteome</keyword>
<dbReference type="InterPro" id="IPR029164">
    <property type="entry name" value="PIG-Y"/>
</dbReference>
<reference evidence="3" key="1">
    <citation type="submission" date="2023-06" db="EMBL/GenBank/DDBJ databases">
        <title>Genome-scale phylogeny and comparative genomics of the fungal order Sordariales.</title>
        <authorList>
            <consortium name="Lawrence Berkeley National Laboratory"/>
            <person name="Hensen N."/>
            <person name="Bonometti L."/>
            <person name="Westerberg I."/>
            <person name="Brannstrom I.O."/>
            <person name="Guillou S."/>
            <person name="Cros-Aarteil S."/>
            <person name="Calhoun S."/>
            <person name="Haridas S."/>
            <person name="Kuo A."/>
            <person name="Mondo S."/>
            <person name="Pangilinan J."/>
            <person name="Riley R."/>
            <person name="Labutti K."/>
            <person name="Andreopoulos B."/>
            <person name="Lipzen A."/>
            <person name="Chen C."/>
            <person name="Yanf M."/>
            <person name="Daum C."/>
            <person name="Ng V."/>
            <person name="Clum A."/>
            <person name="Steindorff A."/>
            <person name="Ohm R."/>
            <person name="Martin F."/>
            <person name="Silar P."/>
            <person name="Natvig D."/>
            <person name="Lalanne C."/>
            <person name="Gautier V."/>
            <person name="Ament-Velasquez S.L."/>
            <person name="Kruys A."/>
            <person name="Hutchinson M.I."/>
            <person name="Powell A.J."/>
            <person name="Barry K."/>
            <person name="Miller A.N."/>
            <person name="Grigoriev I.V."/>
            <person name="Debuchy R."/>
            <person name="Gladieux P."/>
            <person name="Thoren M.H."/>
            <person name="Johannesson H."/>
        </authorList>
    </citation>
    <scope>NUCLEOTIDE SEQUENCE</scope>
    <source>
        <strain evidence="3">8032-3</strain>
    </source>
</reference>
<feature type="region of interest" description="Disordered" evidence="1">
    <location>
        <begin position="234"/>
        <end position="260"/>
    </location>
</feature>
<organism evidence="3 4">
    <name type="scientific">Phialemonium atrogriseum</name>
    <dbReference type="NCBI Taxonomy" id="1093897"/>
    <lineage>
        <taxon>Eukaryota</taxon>
        <taxon>Fungi</taxon>
        <taxon>Dikarya</taxon>
        <taxon>Ascomycota</taxon>
        <taxon>Pezizomycotina</taxon>
        <taxon>Sordariomycetes</taxon>
        <taxon>Sordariomycetidae</taxon>
        <taxon>Cephalothecales</taxon>
        <taxon>Cephalothecaceae</taxon>
        <taxon>Phialemonium</taxon>
    </lineage>
</organism>
<dbReference type="EMBL" id="MU839000">
    <property type="protein sequence ID" value="KAK1770503.1"/>
    <property type="molecule type" value="Genomic_DNA"/>
</dbReference>
<evidence type="ECO:0000313" key="4">
    <source>
        <dbReference type="Proteomes" id="UP001244011"/>
    </source>
</evidence>
<keyword evidence="2" id="KW-0472">Membrane</keyword>
<dbReference type="Proteomes" id="UP001244011">
    <property type="component" value="Unassembled WGS sequence"/>
</dbReference>
<feature type="compositionally biased region" description="Polar residues" evidence="1">
    <location>
        <begin position="66"/>
        <end position="91"/>
    </location>
</feature>
<feature type="region of interest" description="Disordered" evidence="1">
    <location>
        <begin position="1"/>
        <end position="108"/>
    </location>
</feature>
<protein>
    <submittedName>
        <fullName evidence="3">Uncharacterized protein</fullName>
    </submittedName>
</protein>
<feature type="transmembrane region" description="Helical" evidence="2">
    <location>
        <begin position="316"/>
        <end position="344"/>
    </location>
</feature>
<evidence type="ECO:0000256" key="2">
    <source>
        <dbReference type="SAM" id="Phobius"/>
    </source>
</evidence>
<dbReference type="RefSeq" id="XP_060286716.1">
    <property type="nucleotide sequence ID" value="XM_060427042.1"/>
</dbReference>
<accession>A0AAJ0FPP9</accession>
<evidence type="ECO:0000256" key="1">
    <source>
        <dbReference type="SAM" id="MobiDB-lite"/>
    </source>
</evidence>
<sequence length="401" mass="43259">MDTTPSIQGGDDSKTISGKPPGPSRKRSISGGGGLLSKLPFMRSATEHRHSMSRPSPDDAEPFTPSPSDTALSSNQHLHDSASLSMSQVVLKQQQQQKTRRRRGSLRKVALLGRGAQRERRESRSASTDIKQAIAHSIMGDVGDPFHSGHENKKLSQPTNVDVEEYGLGISDITPRPSMDGFAGRPTAAIGAPLSERSIALALETSPVRDPRTIQQQGRDAELMATSPVIGYSTTDDEDALHMGPRPATPSMSSSSRPIGLGVSDVPTSTLASIQRRRSATTQRPKSPLALSSLAGLSTTPLPAPDGDWDYSETAWWGWVVLVVTWLVFVTGMGSCLGVWSWAWDVGTTPYAPPELEDDPTLPIVGYYPALIILTGVMAWVWVVVAWVGMKYFRHARVSGD</sequence>
<dbReference type="PANTHER" id="PTHR39400">
    <property type="entry name" value="YALI0E29227P"/>
    <property type="match status" value="1"/>
</dbReference>
<feature type="transmembrane region" description="Helical" evidence="2">
    <location>
        <begin position="364"/>
        <end position="388"/>
    </location>
</feature>
<keyword evidence="2" id="KW-0812">Transmembrane</keyword>
<dbReference type="Pfam" id="PF15159">
    <property type="entry name" value="PIG-Y"/>
    <property type="match status" value="1"/>
</dbReference>
<gene>
    <name evidence="3" type="ORF">QBC33DRAFT_528256</name>
</gene>
<proteinExistence type="predicted"/>